<dbReference type="GO" id="GO:0050291">
    <property type="term" value="F:sphingosine N-acyltransferase activity"/>
    <property type="evidence" value="ECO:0007669"/>
    <property type="project" value="InterPro"/>
</dbReference>
<evidence type="ECO:0000313" key="8">
    <source>
        <dbReference type="EMBL" id="JAC69931.1"/>
    </source>
</evidence>
<gene>
    <name evidence="8" type="primary">LAC1</name>
    <name evidence="8" type="ORF">TSPGSL018_5245</name>
</gene>
<name>A0A061RHE7_9CHLO</name>
<feature type="transmembrane region" description="Helical" evidence="6">
    <location>
        <begin position="127"/>
        <end position="146"/>
    </location>
</feature>
<dbReference type="SMART" id="SM00724">
    <property type="entry name" value="TLC"/>
    <property type="match status" value="1"/>
</dbReference>
<comment type="subcellular location">
    <subcellularLocation>
        <location evidence="1">Membrane</location>
        <topology evidence="1">Multi-pass membrane protein</topology>
    </subcellularLocation>
</comment>
<dbReference type="PANTHER" id="PTHR12560">
    <property type="entry name" value="LONGEVITY ASSURANCE FACTOR 1 LAG1"/>
    <property type="match status" value="1"/>
</dbReference>
<feature type="domain" description="TLC" evidence="7">
    <location>
        <begin position="73"/>
        <end position="286"/>
    </location>
</feature>
<dbReference type="InterPro" id="IPR016439">
    <property type="entry name" value="Lag1/Lac1-like"/>
</dbReference>
<proteinExistence type="predicted"/>
<sequence length="296" mass="34927">MDGLKWLVDNHHKALSVTEYADDYRYAAAFALAFPCLRYILNKTMYEPLGKRFMFRGKKGKLLPGSDSAKRMSKWTESCWKMTVYSSFSLLGLIVSWNKPWLNDTRYFWRGCTDFPCNHPSSRDLRWLYSVSMGFYIYSIPSLFLWEIRRKDFLEQIAHHFVTLFLIVYSHYVNFMRVGGMVMLLHDLCDIWLEFAKLGNYANNEMLSTALFVVFLVVWIAMRIVYFPFWIIRSTLFEVLSEVHAIVPHVPREPHYTLFNGLLIVLLALHLYWTVLIIKVVLGKLRSGRTEDVRED</sequence>
<evidence type="ECO:0000256" key="2">
    <source>
        <dbReference type="ARBA" id="ARBA00022692"/>
    </source>
</evidence>
<dbReference type="InterPro" id="IPR006634">
    <property type="entry name" value="TLC-dom"/>
</dbReference>
<evidence type="ECO:0000259" key="7">
    <source>
        <dbReference type="PROSITE" id="PS50922"/>
    </source>
</evidence>
<keyword evidence="4 5" id="KW-0472">Membrane</keyword>
<reference evidence="8" key="1">
    <citation type="submission" date="2014-05" db="EMBL/GenBank/DDBJ databases">
        <title>The transcriptome of the halophilic microalga Tetraselmis sp. GSL018 isolated from the Great Salt Lake, Utah.</title>
        <authorList>
            <person name="Jinkerson R.E."/>
            <person name="D'Adamo S."/>
            <person name="Posewitz M.C."/>
        </authorList>
    </citation>
    <scope>NUCLEOTIDE SEQUENCE</scope>
    <source>
        <strain evidence="8">GSL018</strain>
    </source>
</reference>
<feature type="transmembrane region" description="Helical" evidence="6">
    <location>
        <begin position="207"/>
        <end position="232"/>
    </location>
</feature>
<feature type="transmembrane region" description="Helical" evidence="6">
    <location>
        <begin position="258"/>
        <end position="282"/>
    </location>
</feature>
<dbReference type="EMBL" id="GBEZ01016307">
    <property type="protein sequence ID" value="JAC69931.1"/>
    <property type="molecule type" value="Transcribed_RNA"/>
</dbReference>
<protein>
    <submittedName>
        <fullName evidence="8">Acyl-CoA-dependent ceramide synthase</fullName>
    </submittedName>
</protein>
<organism evidence="8">
    <name type="scientific">Tetraselmis sp. GSL018</name>
    <dbReference type="NCBI Taxonomy" id="582737"/>
    <lineage>
        <taxon>Eukaryota</taxon>
        <taxon>Viridiplantae</taxon>
        <taxon>Chlorophyta</taxon>
        <taxon>core chlorophytes</taxon>
        <taxon>Chlorodendrophyceae</taxon>
        <taxon>Chlorodendrales</taxon>
        <taxon>Chlorodendraceae</taxon>
        <taxon>Tetraselmis</taxon>
    </lineage>
</organism>
<dbReference type="PANTHER" id="PTHR12560:SF0">
    <property type="entry name" value="LD18904P"/>
    <property type="match status" value="1"/>
</dbReference>
<accession>A0A061RHE7</accession>
<dbReference type="PROSITE" id="PS50922">
    <property type="entry name" value="TLC"/>
    <property type="match status" value="1"/>
</dbReference>
<evidence type="ECO:0000256" key="1">
    <source>
        <dbReference type="ARBA" id="ARBA00004141"/>
    </source>
</evidence>
<dbReference type="GO" id="GO:0046513">
    <property type="term" value="P:ceramide biosynthetic process"/>
    <property type="evidence" value="ECO:0007669"/>
    <property type="project" value="InterPro"/>
</dbReference>
<keyword evidence="2 5" id="KW-0812">Transmembrane</keyword>
<evidence type="ECO:0000256" key="4">
    <source>
        <dbReference type="ARBA" id="ARBA00023136"/>
    </source>
</evidence>
<evidence type="ECO:0000256" key="6">
    <source>
        <dbReference type="SAM" id="Phobius"/>
    </source>
</evidence>
<evidence type="ECO:0000256" key="5">
    <source>
        <dbReference type="PROSITE-ProRule" id="PRU00205"/>
    </source>
</evidence>
<dbReference type="GO" id="GO:0005789">
    <property type="term" value="C:endoplasmic reticulum membrane"/>
    <property type="evidence" value="ECO:0007669"/>
    <property type="project" value="UniProtKB-SubCell"/>
</dbReference>
<keyword evidence="3 6" id="KW-1133">Transmembrane helix</keyword>
<feature type="transmembrane region" description="Helical" evidence="6">
    <location>
        <begin position="24"/>
        <end position="41"/>
    </location>
</feature>
<dbReference type="Pfam" id="PF03798">
    <property type="entry name" value="TRAM_LAG1_CLN8"/>
    <property type="match status" value="1"/>
</dbReference>
<evidence type="ECO:0000256" key="3">
    <source>
        <dbReference type="ARBA" id="ARBA00022989"/>
    </source>
</evidence>
<dbReference type="AlphaFoldDB" id="A0A061RHE7"/>
<feature type="transmembrane region" description="Helical" evidence="6">
    <location>
        <begin position="153"/>
        <end position="172"/>
    </location>
</feature>